<accession>A0ABW5DG45</accession>
<dbReference type="PANTHER" id="PTHR11579:SF18">
    <property type="entry name" value="PROTEIN-L-ISOASPARTATE O-METHYLTRANSFERASE"/>
    <property type="match status" value="1"/>
</dbReference>
<keyword evidence="5" id="KW-1185">Reference proteome</keyword>
<dbReference type="Proteomes" id="UP001597373">
    <property type="component" value="Unassembled WGS sequence"/>
</dbReference>
<evidence type="ECO:0000313" key="4">
    <source>
        <dbReference type="EMBL" id="MFD2260077.1"/>
    </source>
</evidence>
<evidence type="ECO:0000256" key="3">
    <source>
        <dbReference type="ARBA" id="ARBA00030757"/>
    </source>
</evidence>
<organism evidence="4 5">
    <name type="scientific">Chelativorans composti</name>
    <dbReference type="NCBI Taxonomy" id="768533"/>
    <lineage>
        <taxon>Bacteria</taxon>
        <taxon>Pseudomonadati</taxon>
        <taxon>Pseudomonadota</taxon>
        <taxon>Alphaproteobacteria</taxon>
        <taxon>Hyphomicrobiales</taxon>
        <taxon>Phyllobacteriaceae</taxon>
        <taxon>Chelativorans</taxon>
    </lineage>
</organism>
<comment type="caution">
    <text evidence="4">The sequence shown here is derived from an EMBL/GenBank/DDBJ whole genome shotgun (WGS) entry which is preliminary data.</text>
</comment>
<dbReference type="SUPFAM" id="SSF53335">
    <property type="entry name" value="S-adenosyl-L-methionine-dependent methyltransferases"/>
    <property type="match status" value="1"/>
</dbReference>
<reference evidence="5" key="1">
    <citation type="journal article" date="2019" name="Int. J. Syst. Evol. Microbiol.">
        <title>The Global Catalogue of Microorganisms (GCM) 10K type strain sequencing project: providing services to taxonomists for standard genome sequencing and annotation.</title>
        <authorList>
            <consortium name="The Broad Institute Genomics Platform"/>
            <consortium name="The Broad Institute Genome Sequencing Center for Infectious Disease"/>
            <person name="Wu L."/>
            <person name="Ma J."/>
        </authorList>
    </citation>
    <scope>NUCLEOTIDE SEQUENCE [LARGE SCALE GENOMIC DNA]</scope>
    <source>
        <strain evidence="5">KCTC 23707</strain>
    </source>
</reference>
<evidence type="ECO:0000256" key="2">
    <source>
        <dbReference type="ARBA" id="ARBA00013346"/>
    </source>
</evidence>
<dbReference type="CDD" id="cd02440">
    <property type="entry name" value="AdoMet_MTases"/>
    <property type="match status" value="1"/>
</dbReference>
<dbReference type="Gene3D" id="3.40.50.150">
    <property type="entry name" value="Vaccinia Virus protein VP39"/>
    <property type="match status" value="1"/>
</dbReference>
<sequence>MSSNFSQLRENMVEGQLRTRDVTNLAVLQAFSEVPREEFVPESKRPLAYLDEDLEIVPRQGAVRGRYLMEPAVLGRLLQLAGVRSTDLVLDVGCATGYSTAVISRVASFVVGLETDAALAEKASSTLSALGYGNATVVTGPLEAGHPAHAPYDVIILQGSVDYVPEALLNQLGEGGRLVTVIGTGNSARAHIFIKVEGVVSERADFNAAIHPLPGFQKEPGFVF</sequence>
<dbReference type="EMBL" id="JBHUIR010000034">
    <property type="protein sequence ID" value="MFD2260077.1"/>
    <property type="molecule type" value="Genomic_DNA"/>
</dbReference>
<dbReference type="RefSeq" id="WP_165278733.1">
    <property type="nucleotide sequence ID" value="NZ_BAABGS010000075.1"/>
</dbReference>
<protein>
    <recommendedName>
        <fullName evidence="2">Protein-L-isoaspartate O-methyltransferase</fullName>
    </recommendedName>
    <alternativeName>
        <fullName evidence="3">Protein L-isoaspartyl methyltransferase</fullName>
    </alternativeName>
</protein>
<proteinExistence type="inferred from homology"/>
<gene>
    <name evidence="4" type="ORF">ACFSMZ_09905</name>
</gene>
<name>A0ABW5DG45_9HYPH</name>
<dbReference type="PANTHER" id="PTHR11579">
    <property type="entry name" value="PROTEIN-L-ISOASPARTATE O-METHYLTRANSFERASE"/>
    <property type="match status" value="1"/>
</dbReference>
<dbReference type="Pfam" id="PF01135">
    <property type="entry name" value="PCMT"/>
    <property type="match status" value="1"/>
</dbReference>
<comment type="similarity">
    <text evidence="1">Belongs to the methyltransferase superfamily. L-isoaspartyl/D-aspartyl protein methyltransferase family.</text>
</comment>
<evidence type="ECO:0000313" key="5">
    <source>
        <dbReference type="Proteomes" id="UP001597373"/>
    </source>
</evidence>
<evidence type="ECO:0000256" key="1">
    <source>
        <dbReference type="ARBA" id="ARBA00005369"/>
    </source>
</evidence>
<dbReference type="InterPro" id="IPR000682">
    <property type="entry name" value="PCMT"/>
</dbReference>
<dbReference type="InterPro" id="IPR029063">
    <property type="entry name" value="SAM-dependent_MTases_sf"/>
</dbReference>